<protein>
    <submittedName>
        <fullName evidence="3">Uncharacterized protein</fullName>
    </submittedName>
</protein>
<evidence type="ECO:0000256" key="1">
    <source>
        <dbReference type="SAM" id="MobiDB-lite"/>
    </source>
</evidence>
<evidence type="ECO:0000313" key="2">
    <source>
        <dbReference type="EMBL" id="XDJ58178.1"/>
    </source>
</evidence>
<accession>A0AB39FC43</accession>
<dbReference type="AlphaFoldDB" id="A0AB39FC43"/>
<name>A0AB39FC43_9BURK</name>
<gene>
    <name evidence="2" type="ORF">ABRY90_13090</name>
    <name evidence="3" type="ORF">ABRZ10_07245</name>
</gene>
<proteinExistence type="predicted"/>
<sequence>MSAFLRLPRRVRPRAPFGHLRRVFPGAPSVGAVRAPNATGTPVMPMRLPPRPDSAVRARQRGQAMVDYIIVLESLYSCGFPSDIVQYSKDCPKLR</sequence>
<evidence type="ECO:0000313" key="3">
    <source>
        <dbReference type="EMBL" id="XDJ75996.1"/>
    </source>
</evidence>
<organism evidence="3">
    <name type="scientific">Castellaniella ginsengisoli</name>
    <dbReference type="NCBI Taxonomy" id="546114"/>
    <lineage>
        <taxon>Bacteria</taxon>
        <taxon>Pseudomonadati</taxon>
        <taxon>Pseudomonadota</taxon>
        <taxon>Betaproteobacteria</taxon>
        <taxon>Burkholderiales</taxon>
        <taxon>Alcaligenaceae</taxon>
        <taxon>Castellaniella</taxon>
    </lineage>
</organism>
<dbReference type="RefSeq" id="WP_368648015.1">
    <property type="nucleotide sequence ID" value="NZ_CP158258.1"/>
</dbReference>
<reference evidence="3" key="1">
    <citation type="submission" date="2024-05" db="EMBL/GenBank/DDBJ databases">
        <authorList>
            <person name="Luo Y.-C."/>
            <person name="Nicholds J."/>
            <person name="Mortimer T."/>
            <person name="Maboni G."/>
        </authorList>
    </citation>
    <scope>NUCLEOTIDE SEQUENCE</scope>
    <source>
        <strain evidence="3">143769</strain>
        <strain evidence="2">148131</strain>
    </source>
</reference>
<dbReference type="EMBL" id="CP158265">
    <property type="protein sequence ID" value="XDJ75996.1"/>
    <property type="molecule type" value="Genomic_DNA"/>
</dbReference>
<dbReference type="EMBL" id="CP158258">
    <property type="protein sequence ID" value="XDJ58178.1"/>
    <property type="molecule type" value="Genomic_DNA"/>
</dbReference>
<feature type="region of interest" description="Disordered" evidence="1">
    <location>
        <begin position="34"/>
        <end position="57"/>
    </location>
</feature>